<reference evidence="1 2" key="1">
    <citation type="submission" date="2017-12" db="EMBL/GenBank/DDBJ databases">
        <title>Phages infecting Faecalibacterium prausnitzii belong to novel viral genera that help decipher intestinal viromes.</title>
        <authorList>
            <person name="Petit M.-A."/>
            <person name="De Paepe M."/>
            <person name="Benevides L."/>
            <person name="Langella P."/>
        </authorList>
    </citation>
    <scope>NUCLEOTIDE SEQUENCE [LARGE SCALE GENOMIC DNA]</scope>
</reference>
<dbReference type="KEGG" id="vg:54987708"/>
<name>A0A2K9V3K0_9CAUD</name>
<sequence>MASYLISDAPYAPWLSEVLATLEEHKIDRIAIAAPLADGEVFTGYYNMNTQDKALLASNIQADAVLDAVCHNGQRIQQAWEDDEEG</sequence>
<proteinExistence type="predicted"/>
<evidence type="ECO:0000313" key="1">
    <source>
        <dbReference type="EMBL" id="AUV56617.1"/>
    </source>
</evidence>
<organism evidence="1 2">
    <name type="scientific">Faecalibacterium phage FP_Lugh</name>
    <dbReference type="NCBI Taxonomy" id="2070184"/>
    <lineage>
        <taxon>Viruses</taxon>
        <taxon>Duplodnaviria</taxon>
        <taxon>Heunggongvirae</taxon>
        <taxon>Uroviricota</taxon>
        <taxon>Caudoviricetes</taxon>
        <taxon>Lughvirus</taxon>
        <taxon>Lughvirus lugh</taxon>
    </lineage>
</organism>
<dbReference type="Proteomes" id="UP000241935">
    <property type="component" value="Segment"/>
</dbReference>
<dbReference type="EMBL" id="MG711464">
    <property type="protein sequence ID" value="AUV56617.1"/>
    <property type="molecule type" value="Genomic_DNA"/>
</dbReference>
<dbReference type="RefSeq" id="YP_009797296.1">
    <property type="nucleotide sequence ID" value="NC_047912.1"/>
</dbReference>
<accession>A0A2K9V3K0</accession>
<protein>
    <submittedName>
        <fullName evidence="1">Uncharacterized protein</fullName>
    </submittedName>
</protein>
<dbReference type="GeneID" id="54987708"/>
<keyword evidence="2" id="KW-1185">Reference proteome</keyword>
<evidence type="ECO:0000313" key="2">
    <source>
        <dbReference type="Proteomes" id="UP000241935"/>
    </source>
</evidence>